<evidence type="ECO:0000313" key="5">
    <source>
        <dbReference type="Proteomes" id="UP000000323"/>
    </source>
</evidence>
<evidence type="ECO:0000313" key="4">
    <source>
        <dbReference type="EMBL" id="ACZ42184.1"/>
    </source>
</evidence>
<reference evidence="5" key="1">
    <citation type="journal article" date="2010" name="Stand. Genomic Sci.">
        <title>Complete genome sequence of 'Thermobaculum terrenum' type strain (YNP1).</title>
        <authorList>
            <person name="Kiss H."/>
            <person name="Cleland D."/>
            <person name="Lapidus A."/>
            <person name="Lucas S."/>
            <person name="Glavina Del Rio T."/>
            <person name="Nolan M."/>
            <person name="Tice H."/>
            <person name="Han C."/>
            <person name="Goodwin L."/>
            <person name="Pitluck S."/>
            <person name="Liolios K."/>
            <person name="Ivanova N."/>
            <person name="Mavromatis K."/>
            <person name="Ovchinnikova G."/>
            <person name="Pati A."/>
            <person name="Chen A."/>
            <person name="Palaniappan K."/>
            <person name="Land M."/>
            <person name="Hauser L."/>
            <person name="Chang Y."/>
            <person name="Jeffries C."/>
            <person name="Lu M."/>
            <person name="Brettin T."/>
            <person name="Detter J."/>
            <person name="Goker M."/>
            <person name="Tindall B."/>
            <person name="Beck B."/>
            <person name="McDermott T."/>
            <person name="Woyke T."/>
            <person name="Bristow J."/>
            <person name="Eisen J."/>
            <person name="Markowitz V."/>
            <person name="Hugenholtz P."/>
            <person name="Kyrpides N."/>
            <person name="Klenk H."/>
            <person name="Cheng J."/>
        </authorList>
    </citation>
    <scope>NUCLEOTIDE SEQUENCE [LARGE SCALE GENOMIC DNA]</scope>
    <source>
        <strain evidence="5">ATCC BAA-798 / YNP1</strain>
    </source>
</reference>
<dbReference type="Gene3D" id="3.40.630.30">
    <property type="match status" value="1"/>
</dbReference>
<keyword evidence="2" id="KW-0012">Acyltransferase</keyword>
<dbReference type="Proteomes" id="UP000000323">
    <property type="component" value="Chromosome 1"/>
</dbReference>
<dbReference type="EMBL" id="CP001825">
    <property type="protein sequence ID" value="ACZ42184.1"/>
    <property type="molecule type" value="Genomic_DNA"/>
</dbReference>
<dbReference type="PANTHER" id="PTHR43877">
    <property type="entry name" value="AMINOALKYLPHOSPHONATE N-ACETYLTRANSFERASE-RELATED-RELATED"/>
    <property type="match status" value="1"/>
</dbReference>
<evidence type="ECO:0000259" key="3">
    <source>
        <dbReference type="PROSITE" id="PS51186"/>
    </source>
</evidence>
<sequence>MQFALPVPLDPQRASNLRLPWTSLLSREDLVQHVAKYPGMSWYVPGTNAYLIAGPWRNRDDIVEILESRGDRYRPALWTSLMESIINTAGAIIVDPTEYKSAAHFYHTVKVSCLETVLVLRNTHIPGPELSVELEIQSVLKRGIAELIAIDWDSFPWLWRNSRREFEEYLDSPGVHAWVAYKSEEPIGYVSLTLYDDWGHIDRLAVRPNFQGRGYGAQLLSWALRQLHVMGAKYAQLSTQETNERSFKLYSSFGFKLCRGGYKIYGKYLG</sequence>
<evidence type="ECO:0000256" key="2">
    <source>
        <dbReference type="ARBA" id="ARBA00023315"/>
    </source>
</evidence>
<dbReference type="HOGENOM" id="CLU_1030293_0_0_0"/>
<dbReference type="InterPro" id="IPR000182">
    <property type="entry name" value="GNAT_dom"/>
</dbReference>
<dbReference type="CDD" id="cd04301">
    <property type="entry name" value="NAT_SF"/>
    <property type="match status" value="1"/>
</dbReference>
<dbReference type="Pfam" id="PF00583">
    <property type="entry name" value="Acetyltransf_1"/>
    <property type="match status" value="1"/>
</dbReference>
<dbReference type="PROSITE" id="PS51186">
    <property type="entry name" value="GNAT"/>
    <property type="match status" value="1"/>
</dbReference>
<dbReference type="eggNOG" id="COG0456">
    <property type="taxonomic scope" value="Bacteria"/>
</dbReference>
<evidence type="ECO:0000256" key="1">
    <source>
        <dbReference type="ARBA" id="ARBA00022679"/>
    </source>
</evidence>
<feature type="domain" description="N-acetyltransferase" evidence="3">
    <location>
        <begin position="134"/>
        <end position="270"/>
    </location>
</feature>
<dbReference type="KEGG" id="ttr:Tter_1276"/>
<organism evidence="4 5">
    <name type="scientific">Thermobaculum terrenum (strain ATCC BAA-798 / CCMEE 7001 / YNP1)</name>
    <dbReference type="NCBI Taxonomy" id="525904"/>
    <lineage>
        <taxon>Bacteria</taxon>
        <taxon>Bacillati</taxon>
        <taxon>Chloroflexota</taxon>
        <taxon>Chloroflexia</taxon>
        <taxon>Candidatus Thermobaculales</taxon>
        <taxon>Candidatus Thermobaculaceae</taxon>
        <taxon>Thermobaculum</taxon>
    </lineage>
</organism>
<dbReference type="SUPFAM" id="SSF55729">
    <property type="entry name" value="Acyl-CoA N-acyltransferases (Nat)"/>
    <property type="match status" value="1"/>
</dbReference>
<dbReference type="OrthoDB" id="160586at2"/>
<protein>
    <submittedName>
        <fullName evidence="4">GCN5-related N-acetyltransferase</fullName>
    </submittedName>
</protein>
<dbReference type="InterPro" id="IPR016181">
    <property type="entry name" value="Acyl_CoA_acyltransferase"/>
</dbReference>
<accession>D1CBL9</accession>
<proteinExistence type="predicted"/>
<dbReference type="GO" id="GO:0016747">
    <property type="term" value="F:acyltransferase activity, transferring groups other than amino-acyl groups"/>
    <property type="evidence" value="ECO:0007669"/>
    <property type="project" value="InterPro"/>
</dbReference>
<dbReference type="AlphaFoldDB" id="D1CBL9"/>
<keyword evidence="1 4" id="KW-0808">Transferase</keyword>
<gene>
    <name evidence="4" type="ordered locus">Tter_1276</name>
</gene>
<dbReference type="STRING" id="525904.Tter_1276"/>
<dbReference type="InterPro" id="IPR050832">
    <property type="entry name" value="Bact_Acetyltransf"/>
</dbReference>
<keyword evidence="5" id="KW-1185">Reference proteome</keyword>
<name>D1CBL9_THET1</name>